<feature type="domain" description="Proteinase inhibitor I42 chagasin" evidence="5">
    <location>
        <begin position="74"/>
        <end position="144"/>
    </location>
</feature>
<dbReference type="RefSeq" id="WP_344350833.1">
    <property type="nucleotide sequence ID" value="NZ_BAAASM010000037.1"/>
</dbReference>
<proteinExistence type="predicted"/>
<dbReference type="GO" id="GO:0030414">
    <property type="term" value="F:peptidase inhibitor activity"/>
    <property type="evidence" value="ECO:0007669"/>
    <property type="project" value="UniProtKB-KW"/>
</dbReference>
<evidence type="ECO:0000259" key="5">
    <source>
        <dbReference type="Pfam" id="PF09394"/>
    </source>
</evidence>
<dbReference type="Proteomes" id="UP001596065">
    <property type="component" value="Unassembled WGS sequence"/>
</dbReference>
<evidence type="ECO:0000256" key="2">
    <source>
        <dbReference type="ARBA" id="ARBA00022704"/>
    </source>
</evidence>
<keyword evidence="2" id="KW-0789">Thiol protease inhibitor</keyword>
<dbReference type="PROSITE" id="PS51257">
    <property type="entry name" value="PROKAR_LIPOPROTEIN"/>
    <property type="match status" value="1"/>
</dbReference>
<dbReference type="Pfam" id="PF09394">
    <property type="entry name" value="Inhibitor_I42"/>
    <property type="match status" value="1"/>
</dbReference>
<name>A0ABW0WFU8_STRNO</name>
<evidence type="ECO:0000256" key="3">
    <source>
        <dbReference type="SAM" id="MobiDB-lite"/>
    </source>
</evidence>
<dbReference type="Gene3D" id="2.60.40.2020">
    <property type="match status" value="1"/>
</dbReference>
<organism evidence="6 7">
    <name type="scientific">Streptomyces nogalater</name>
    <dbReference type="NCBI Taxonomy" id="38314"/>
    <lineage>
        <taxon>Bacteria</taxon>
        <taxon>Bacillati</taxon>
        <taxon>Actinomycetota</taxon>
        <taxon>Actinomycetes</taxon>
        <taxon>Kitasatosporales</taxon>
        <taxon>Streptomycetaceae</taxon>
        <taxon>Streptomyces</taxon>
    </lineage>
</organism>
<accession>A0ABW0WFU8</accession>
<dbReference type="InterPro" id="IPR018990">
    <property type="entry name" value="Prot_inh_I42_chagasin"/>
</dbReference>
<sequence>MTSRTSPLAPAALLALLAVLALTGCGENGTTGAPAPTGGGTTGAPTATGTGTARPAPSGSGGTEYGVERRDITVRPGESFSLTVPSAPTLGEHWYLADPRPDPAVLAHRGEHTTGEHGRAAGSTGSTRSFDFTALAGGRTTVRLLHCPLHTCTGPGPDDRSTLGPAPSGSGSPSPYPTLTADPHSHGAGAGFYVFTITVR</sequence>
<keyword evidence="7" id="KW-1185">Reference proteome</keyword>
<dbReference type="InterPro" id="IPR036331">
    <property type="entry name" value="Chagasin-like_sf"/>
</dbReference>
<evidence type="ECO:0000256" key="4">
    <source>
        <dbReference type="SAM" id="SignalP"/>
    </source>
</evidence>
<evidence type="ECO:0000313" key="6">
    <source>
        <dbReference type="EMBL" id="MFC5656237.1"/>
    </source>
</evidence>
<gene>
    <name evidence="6" type="ORF">ACFP3J_12155</name>
</gene>
<keyword evidence="4" id="KW-0732">Signal</keyword>
<dbReference type="EMBL" id="JBHSOE010000016">
    <property type="protein sequence ID" value="MFC5656237.1"/>
    <property type="molecule type" value="Genomic_DNA"/>
</dbReference>
<comment type="caution">
    <text evidence="6">The sequence shown here is derived from an EMBL/GenBank/DDBJ whole genome shotgun (WGS) entry which is preliminary data.</text>
</comment>
<feature type="chain" id="PRO_5045967650" evidence="4">
    <location>
        <begin position="24"/>
        <end position="200"/>
    </location>
</feature>
<feature type="region of interest" description="Disordered" evidence="3">
    <location>
        <begin position="30"/>
        <end position="66"/>
    </location>
</feature>
<keyword evidence="1 6" id="KW-0646">Protease inhibitor</keyword>
<feature type="compositionally biased region" description="Low complexity" evidence="3">
    <location>
        <begin position="43"/>
        <end position="58"/>
    </location>
</feature>
<evidence type="ECO:0000256" key="1">
    <source>
        <dbReference type="ARBA" id="ARBA00022690"/>
    </source>
</evidence>
<feature type="signal peptide" evidence="4">
    <location>
        <begin position="1"/>
        <end position="23"/>
    </location>
</feature>
<reference evidence="7" key="1">
    <citation type="journal article" date="2019" name="Int. J. Syst. Evol. Microbiol.">
        <title>The Global Catalogue of Microorganisms (GCM) 10K type strain sequencing project: providing services to taxonomists for standard genome sequencing and annotation.</title>
        <authorList>
            <consortium name="The Broad Institute Genomics Platform"/>
            <consortium name="The Broad Institute Genome Sequencing Center for Infectious Disease"/>
            <person name="Wu L."/>
            <person name="Ma J."/>
        </authorList>
    </citation>
    <scope>NUCLEOTIDE SEQUENCE [LARGE SCALE GENOMIC DNA]</scope>
    <source>
        <strain evidence="7">KCTC 5701</strain>
    </source>
</reference>
<feature type="compositionally biased region" description="Low complexity" evidence="3">
    <location>
        <begin position="162"/>
        <end position="180"/>
    </location>
</feature>
<protein>
    <submittedName>
        <fullName evidence="6">Protease inhibitor I42 family protein</fullName>
    </submittedName>
</protein>
<feature type="region of interest" description="Disordered" evidence="3">
    <location>
        <begin position="153"/>
        <end position="183"/>
    </location>
</feature>
<evidence type="ECO:0000313" key="7">
    <source>
        <dbReference type="Proteomes" id="UP001596065"/>
    </source>
</evidence>